<dbReference type="PANTHER" id="PTHR35177">
    <property type="entry name" value="HYDROGENASE MATURATION FACTOR HYBG"/>
    <property type="match status" value="1"/>
</dbReference>
<name>A0A0H3A6Z9_NITV4</name>
<protein>
    <submittedName>
        <fullName evidence="2">Hydrogenase assembly chaperone hypC/hupF</fullName>
    </submittedName>
</protein>
<dbReference type="EMBL" id="CP000527">
    <property type="protein sequence ID" value="ABM28262.1"/>
    <property type="molecule type" value="Genomic_DNA"/>
</dbReference>
<dbReference type="GO" id="GO:1902670">
    <property type="term" value="F:carbon dioxide binding"/>
    <property type="evidence" value="ECO:0007669"/>
    <property type="project" value="TreeGrafter"/>
</dbReference>
<dbReference type="SUPFAM" id="SSF159127">
    <property type="entry name" value="HupF/HypC-like"/>
    <property type="match status" value="1"/>
</dbReference>
<evidence type="ECO:0000256" key="1">
    <source>
        <dbReference type="ARBA" id="ARBA00006018"/>
    </source>
</evidence>
<dbReference type="SMR" id="A0A0H3A6Z9"/>
<dbReference type="Proteomes" id="UP000009173">
    <property type="component" value="Chromosome"/>
</dbReference>
<organism evidence="2 3">
    <name type="scientific">Nitratidesulfovibrio vulgaris (strain DP4)</name>
    <name type="common">Desulfovibrio vulgaris</name>
    <dbReference type="NCBI Taxonomy" id="391774"/>
    <lineage>
        <taxon>Bacteria</taxon>
        <taxon>Pseudomonadati</taxon>
        <taxon>Thermodesulfobacteriota</taxon>
        <taxon>Desulfovibrionia</taxon>
        <taxon>Desulfovibrionales</taxon>
        <taxon>Desulfovibrionaceae</taxon>
        <taxon>Nitratidesulfovibrio</taxon>
    </lineage>
</organism>
<dbReference type="HOGENOM" id="CLU_159381_2_2_7"/>
<dbReference type="NCBIfam" id="TIGR00074">
    <property type="entry name" value="hypC_hupF"/>
    <property type="match status" value="1"/>
</dbReference>
<proteinExistence type="inferred from homology"/>
<gene>
    <name evidence="2" type="ordered locus">Dvul_1243</name>
</gene>
<dbReference type="PRINTS" id="PR00445">
    <property type="entry name" value="HUPFHYPC"/>
</dbReference>
<sequence length="83" mass="8946">MCLAIPAEIVEMMDNDMVRARVGKSETFLTVSAMLLPEPAALGDYIIVHAGFALRKLDKADAEETLRLLREVAEAAEGAPAAF</sequence>
<dbReference type="Gene3D" id="2.30.30.140">
    <property type="match status" value="1"/>
</dbReference>
<dbReference type="GO" id="GO:0051604">
    <property type="term" value="P:protein maturation"/>
    <property type="evidence" value="ECO:0007669"/>
    <property type="project" value="TreeGrafter"/>
</dbReference>
<reference evidence="3" key="1">
    <citation type="journal article" date="2009" name="Environ. Microbiol.">
        <title>Contribution of mobile genetic elements to Desulfovibrio vulgaris genome plasticity.</title>
        <authorList>
            <person name="Walker C.B."/>
            <person name="Stolyar S."/>
            <person name="Chivian D."/>
            <person name="Pinel N."/>
            <person name="Gabster J.A."/>
            <person name="Dehal P.S."/>
            <person name="He Z."/>
            <person name="Yang Z.K."/>
            <person name="Yen H.C."/>
            <person name="Zhou J."/>
            <person name="Wall J.D."/>
            <person name="Hazen T.C."/>
            <person name="Arkin A.P."/>
            <person name="Stahl D.A."/>
        </authorList>
    </citation>
    <scope>NUCLEOTIDE SEQUENCE [LARGE SCALE GENOMIC DNA]</scope>
    <source>
        <strain evidence="3">DP4</strain>
    </source>
</reference>
<dbReference type="GO" id="GO:0005506">
    <property type="term" value="F:iron ion binding"/>
    <property type="evidence" value="ECO:0007669"/>
    <property type="project" value="TreeGrafter"/>
</dbReference>
<evidence type="ECO:0000313" key="3">
    <source>
        <dbReference type="Proteomes" id="UP000009173"/>
    </source>
</evidence>
<accession>A0A0H3A6Z9</accession>
<dbReference type="RefSeq" id="WP_010939210.1">
    <property type="nucleotide sequence ID" value="NC_008751.1"/>
</dbReference>
<dbReference type="InterPro" id="IPR001109">
    <property type="entry name" value="Hydrogenase_HupF/HypC"/>
</dbReference>
<evidence type="ECO:0000313" key="2">
    <source>
        <dbReference type="EMBL" id="ABM28262.1"/>
    </source>
</evidence>
<comment type="similarity">
    <text evidence="1">Belongs to the HupF/HypC family.</text>
</comment>
<dbReference type="Pfam" id="PF01455">
    <property type="entry name" value="HupF_HypC"/>
    <property type="match status" value="1"/>
</dbReference>
<dbReference type="PANTHER" id="PTHR35177:SF2">
    <property type="entry name" value="HYDROGENASE MATURATION FACTOR HYBG"/>
    <property type="match status" value="1"/>
</dbReference>
<dbReference type="KEGG" id="dvl:Dvul_1243"/>
<dbReference type="AlphaFoldDB" id="A0A0H3A6Z9"/>